<reference evidence="1" key="2">
    <citation type="journal article" date="2015" name="Fish Shellfish Immunol.">
        <title>Early steps in the European eel (Anguilla anguilla)-Vibrio vulnificus interaction in the gills: Role of the RtxA13 toxin.</title>
        <authorList>
            <person name="Callol A."/>
            <person name="Pajuelo D."/>
            <person name="Ebbesson L."/>
            <person name="Teles M."/>
            <person name="MacKenzie S."/>
            <person name="Amaro C."/>
        </authorList>
    </citation>
    <scope>NUCLEOTIDE SEQUENCE</scope>
</reference>
<proteinExistence type="predicted"/>
<name>A0A0E9XFL0_ANGAN</name>
<sequence>MIVLNTKRKCYYFPVYKFFLK</sequence>
<reference evidence="1" key="1">
    <citation type="submission" date="2014-11" db="EMBL/GenBank/DDBJ databases">
        <authorList>
            <person name="Amaro Gonzalez C."/>
        </authorList>
    </citation>
    <scope>NUCLEOTIDE SEQUENCE</scope>
</reference>
<dbReference type="AlphaFoldDB" id="A0A0E9XFL0"/>
<evidence type="ECO:0000313" key="1">
    <source>
        <dbReference type="EMBL" id="JAI01420.1"/>
    </source>
</evidence>
<organism evidence="1">
    <name type="scientific">Anguilla anguilla</name>
    <name type="common">European freshwater eel</name>
    <name type="synonym">Muraena anguilla</name>
    <dbReference type="NCBI Taxonomy" id="7936"/>
    <lineage>
        <taxon>Eukaryota</taxon>
        <taxon>Metazoa</taxon>
        <taxon>Chordata</taxon>
        <taxon>Craniata</taxon>
        <taxon>Vertebrata</taxon>
        <taxon>Euteleostomi</taxon>
        <taxon>Actinopterygii</taxon>
        <taxon>Neopterygii</taxon>
        <taxon>Teleostei</taxon>
        <taxon>Anguilliformes</taxon>
        <taxon>Anguillidae</taxon>
        <taxon>Anguilla</taxon>
    </lineage>
</organism>
<accession>A0A0E9XFL0</accession>
<protein>
    <submittedName>
        <fullName evidence="1">Uncharacterized protein</fullName>
    </submittedName>
</protein>
<dbReference type="EMBL" id="GBXM01007158">
    <property type="protein sequence ID" value="JAI01420.1"/>
    <property type="molecule type" value="Transcribed_RNA"/>
</dbReference>